<dbReference type="Gene3D" id="1.10.10.10">
    <property type="entry name" value="Winged helix-like DNA-binding domain superfamily/Winged helix DNA-binding domain"/>
    <property type="match status" value="1"/>
</dbReference>
<dbReference type="Pfam" id="PF09339">
    <property type="entry name" value="HTH_IclR"/>
    <property type="match status" value="1"/>
</dbReference>
<dbReference type="PROSITE" id="PS51077">
    <property type="entry name" value="HTH_ICLR"/>
    <property type="match status" value="1"/>
</dbReference>
<evidence type="ECO:0000259" key="6">
    <source>
        <dbReference type="PROSITE" id="PS51077"/>
    </source>
</evidence>
<dbReference type="InterPro" id="IPR050707">
    <property type="entry name" value="HTH_MetabolicPath_Reg"/>
</dbReference>
<dbReference type="SUPFAM" id="SSF55781">
    <property type="entry name" value="GAF domain-like"/>
    <property type="match status" value="1"/>
</dbReference>
<dbReference type="SMART" id="SM00346">
    <property type="entry name" value="HTH_ICLR"/>
    <property type="match status" value="1"/>
</dbReference>
<dbReference type="PROSITE" id="PS51078">
    <property type="entry name" value="ICLR_ED"/>
    <property type="match status" value="1"/>
</dbReference>
<evidence type="ECO:0000256" key="2">
    <source>
        <dbReference type="ARBA" id="ARBA00023125"/>
    </source>
</evidence>
<dbReference type="SUPFAM" id="SSF46785">
    <property type="entry name" value="Winged helix' DNA-binding domain"/>
    <property type="match status" value="1"/>
</dbReference>
<organism evidence="8 9">
    <name type="scientific">Vulcanimicrobium alpinum</name>
    <dbReference type="NCBI Taxonomy" id="3016050"/>
    <lineage>
        <taxon>Bacteria</taxon>
        <taxon>Bacillati</taxon>
        <taxon>Vulcanimicrobiota</taxon>
        <taxon>Vulcanimicrobiia</taxon>
        <taxon>Vulcanimicrobiales</taxon>
        <taxon>Vulcanimicrobiaceae</taxon>
        <taxon>Vulcanimicrobium</taxon>
    </lineage>
</organism>
<evidence type="ECO:0000313" key="8">
    <source>
        <dbReference type="EMBL" id="BDE05725.1"/>
    </source>
</evidence>
<dbReference type="AlphaFoldDB" id="A0AAN1XVG4"/>
<feature type="domain" description="HTH iclR-type" evidence="6">
    <location>
        <begin position="5"/>
        <end position="67"/>
    </location>
</feature>
<dbReference type="InterPro" id="IPR014757">
    <property type="entry name" value="Tscrpt_reg_IclR_C"/>
</dbReference>
<comment type="function">
    <text evidence="4">May be an activator protein for the gylABX operon.</text>
</comment>
<name>A0AAN1XVG4_UNVUL</name>
<dbReference type="GO" id="GO:0003677">
    <property type="term" value="F:DNA binding"/>
    <property type="evidence" value="ECO:0007669"/>
    <property type="project" value="UniProtKB-KW"/>
</dbReference>
<proteinExistence type="predicted"/>
<keyword evidence="9" id="KW-1185">Reference proteome</keyword>
<dbReference type="KEGG" id="vab:WPS_10010"/>
<sequence>MAELLGTVRKALRVLDYLAECEEPVPIKRLAGELGLNISSAYHLMNTLVIDGYVDRDERTGAYGLGPKVARLGDAYARSWPVEPALRALASELGAATQENAYLAMVNGRDVIITDIVESRQRVRVHALHRGYSADLHARALGKAVLAFLPPAAVREHFSAHPPRRLTPRTLVTITAIETELERVRRRGYGEDLEEFCEGVCCLGAPFFAPDGAPAGSLSVSVPSFRYRHVRTSMRDAVLAAARAATAALVSDRRSSLG</sequence>
<protein>
    <recommendedName>
        <fullName evidence="5">Glycerol operon regulatory protein</fullName>
    </recommendedName>
</protein>
<keyword evidence="2" id="KW-0238">DNA-binding</keyword>
<dbReference type="Pfam" id="PF01614">
    <property type="entry name" value="IclR_C"/>
    <property type="match status" value="1"/>
</dbReference>
<keyword evidence="3" id="KW-0804">Transcription</keyword>
<feature type="domain" description="IclR-ED" evidence="7">
    <location>
        <begin position="68"/>
        <end position="258"/>
    </location>
</feature>
<dbReference type="InterPro" id="IPR036388">
    <property type="entry name" value="WH-like_DNA-bd_sf"/>
</dbReference>
<evidence type="ECO:0000256" key="1">
    <source>
        <dbReference type="ARBA" id="ARBA00023015"/>
    </source>
</evidence>
<gene>
    <name evidence="8" type="ORF">WPS_10010</name>
</gene>
<dbReference type="Gene3D" id="3.30.450.40">
    <property type="match status" value="1"/>
</dbReference>
<dbReference type="InterPro" id="IPR005471">
    <property type="entry name" value="Tscrpt_reg_IclR_N"/>
</dbReference>
<evidence type="ECO:0000259" key="7">
    <source>
        <dbReference type="PROSITE" id="PS51078"/>
    </source>
</evidence>
<reference evidence="8 9" key="1">
    <citation type="journal article" date="2022" name="ISME Commun">
        <title>Vulcanimicrobium alpinus gen. nov. sp. nov., the first cultivated representative of the candidate phylum 'Eremiobacterota', is a metabolically versatile aerobic anoxygenic phototroph.</title>
        <authorList>
            <person name="Yabe S."/>
            <person name="Muto K."/>
            <person name="Abe K."/>
            <person name="Yokota A."/>
            <person name="Staudigel H."/>
            <person name="Tebo B.M."/>
        </authorList>
    </citation>
    <scope>NUCLEOTIDE SEQUENCE [LARGE SCALE GENOMIC DNA]</scope>
    <source>
        <strain evidence="8 9">WC8-2</strain>
    </source>
</reference>
<dbReference type="InterPro" id="IPR029016">
    <property type="entry name" value="GAF-like_dom_sf"/>
</dbReference>
<evidence type="ECO:0000256" key="5">
    <source>
        <dbReference type="ARBA" id="ARBA00070406"/>
    </source>
</evidence>
<dbReference type="GO" id="GO:0045892">
    <property type="term" value="P:negative regulation of DNA-templated transcription"/>
    <property type="evidence" value="ECO:0007669"/>
    <property type="project" value="TreeGrafter"/>
</dbReference>
<dbReference type="FunFam" id="1.10.10.10:FF:000056">
    <property type="entry name" value="IclR family transcriptional regulator"/>
    <property type="match status" value="1"/>
</dbReference>
<dbReference type="PANTHER" id="PTHR30136:SF24">
    <property type="entry name" value="HTH-TYPE TRANSCRIPTIONAL REPRESSOR ALLR"/>
    <property type="match status" value="1"/>
</dbReference>
<dbReference type="RefSeq" id="WP_317996749.1">
    <property type="nucleotide sequence ID" value="NZ_AP025523.1"/>
</dbReference>
<evidence type="ECO:0000256" key="3">
    <source>
        <dbReference type="ARBA" id="ARBA00023163"/>
    </source>
</evidence>
<evidence type="ECO:0000313" key="9">
    <source>
        <dbReference type="Proteomes" id="UP001317532"/>
    </source>
</evidence>
<dbReference type="GO" id="GO:0003700">
    <property type="term" value="F:DNA-binding transcription factor activity"/>
    <property type="evidence" value="ECO:0007669"/>
    <property type="project" value="TreeGrafter"/>
</dbReference>
<dbReference type="InterPro" id="IPR036390">
    <property type="entry name" value="WH_DNA-bd_sf"/>
</dbReference>
<keyword evidence="1" id="KW-0805">Transcription regulation</keyword>
<dbReference type="EMBL" id="AP025523">
    <property type="protein sequence ID" value="BDE05725.1"/>
    <property type="molecule type" value="Genomic_DNA"/>
</dbReference>
<accession>A0AAN1XVG4</accession>
<evidence type="ECO:0000256" key="4">
    <source>
        <dbReference type="ARBA" id="ARBA00058938"/>
    </source>
</evidence>
<dbReference type="PANTHER" id="PTHR30136">
    <property type="entry name" value="HELIX-TURN-HELIX TRANSCRIPTIONAL REGULATOR, ICLR FAMILY"/>
    <property type="match status" value="1"/>
</dbReference>
<dbReference type="Proteomes" id="UP001317532">
    <property type="component" value="Chromosome"/>
</dbReference>